<reference evidence="2" key="1">
    <citation type="journal article" date="2019" name="Sci. Rep.">
        <title>Draft genome of Tanacetum cinerariifolium, the natural source of mosquito coil.</title>
        <authorList>
            <person name="Yamashiro T."/>
            <person name="Shiraishi A."/>
            <person name="Satake H."/>
            <person name="Nakayama K."/>
        </authorList>
    </citation>
    <scope>NUCLEOTIDE SEQUENCE</scope>
</reference>
<comment type="caution">
    <text evidence="2">The sequence shown here is derived from an EMBL/GenBank/DDBJ whole genome shotgun (WGS) entry which is preliminary data.</text>
</comment>
<feature type="compositionally biased region" description="Polar residues" evidence="1">
    <location>
        <begin position="163"/>
        <end position="174"/>
    </location>
</feature>
<accession>A0A699KNS3</accession>
<dbReference type="AlphaFoldDB" id="A0A699KNS3"/>
<dbReference type="InterPro" id="IPR040256">
    <property type="entry name" value="At4g02000-like"/>
</dbReference>
<feature type="region of interest" description="Disordered" evidence="1">
    <location>
        <begin position="154"/>
        <end position="197"/>
    </location>
</feature>
<dbReference type="PANTHER" id="PTHR31286">
    <property type="entry name" value="GLYCINE-RICH CELL WALL STRUCTURAL PROTEIN 1.8-LIKE"/>
    <property type="match status" value="1"/>
</dbReference>
<gene>
    <name evidence="2" type="ORF">Tci_669977</name>
</gene>
<protein>
    <submittedName>
        <fullName evidence="2">Uncharacterized protein</fullName>
    </submittedName>
</protein>
<dbReference type="EMBL" id="BKCJ010526598">
    <property type="protein sequence ID" value="GFA98005.1"/>
    <property type="molecule type" value="Genomic_DNA"/>
</dbReference>
<name>A0A699KNS3_TANCI</name>
<dbReference type="PANTHER" id="PTHR31286:SF99">
    <property type="entry name" value="DUF4283 DOMAIN-CONTAINING PROTEIN"/>
    <property type="match status" value="1"/>
</dbReference>
<organism evidence="2">
    <name type="scientific">Tanacetum cinerariifolium</name>
    <name type="common">Dalmatian daisy</name>
    <name type="synonym">Chrysanthemum cinerariifolium</name>
    <dbReference type="NCBI Taxonomy" id="118510"/>
    <lineage>
        <taxon>Eukaryota</taxon>
        <taxon>Viridiplantae</taxon>
        <taxon>Streptophyta</taxon>
        <taxon>Embryophyta</taxon>
        <taxon>Tracheophyta</taxon>
        <taxon>Spermatophyta</taxon>
        <taxon>Magnoliopsida</taxon>
        <taxon>eudicotyledons</taxon>
        <taxon>Gunneridae</taxon>
        <taxon>Pentapetalae</taxon>
        <taxon>asterids</taxon>
        <taxon>campanulids</taxon>
        <taxon>Asterales</taxon>
        <taxon>Asteraceae</taxon>
        <taxon>Asteroideae</taxon>
        <taxon>Anthemideae</taxon>
        <taxon>Anthemidinae</taxon>
        <taxon>Tanacetum</taxon>
    </lineage>
</organism>
<proteinExistence type="predicted"/>
<evidence type="ECO:0000256" key="1">
    <source>
        <dbReference type="SAM" id="MobiDB-lite"/>
    </source>
</evidence>
<sequence>MYNLGVINGPLFIRSASIILKKWTPNGNLVKKDLNLVPIWVKFQYIPIMAFTVERLSVMVTKLGNPIMLDSNTSYMCLQSMGRMDSARALIDIRVDQELKEDMVIAILNVKDDGEILHIVRAEYEWEPPRCGVCMVFGHDDMLCLKQPVENPKKQHTNHDGFQYTSSSYGTNVGSKERDELGSNRGSSNSGKKVVQSVAGSALHIHLEGK</sequence>
<evidence type="ECO:0000313" key="2">
    <source>
        <dbReference type="EMBL" id="GFA98005.1"/>
    </source>
</evidence>